<gene>
    <name evidence="1" type="ORF">QFC20_003406</name>
</gene>
<keyword evidence="2" id="KW-1185">Reference proteome</keyword>
<sequence>MQATTKLSLATKAATRNLQATPIRAFQYFAPLRNSESRNPDSSSNKEEIEAVKARAWYIDADDVQEPPPPSVTGPRQPRFTTFDPLRTLPTPREQVVIPPLPKDTPASLLPLHDFLTSNDLFVPETATFRRTAKSAASQTYHDPSIFSGAPAGSWAAKLSRNPGGQGKRRRGQTDSGEGILVEGRDAGANWDWIVVCQVAARGKGAVGRAEKNLREWLFRNPHNRPPPPSDARMPKFKASGDPESEWALIDVGDGVCINLMTAEGRQKWDLEGAWKPLK</sequence>
<evidence type="ECO:0000313" key="1">
    <source>
        <dbReference type="EMBL" id="KAJ9108500.1"/>
    </source>
</evidence>
<organism evidence="1 2">
    <name type="scientific">Naganishia adeliensis</name>
    <dbReference type="NCBI Taxonomy" id="92952"/>
    <lineage>
        <taxon>Eukaryota</taxon>
        <taxon>Fungi</taxon>
        <taxon>Dikarya</taxon>
        <taxon>Basidiomycota</taxon>
        <taxon>Agaricomycotina</taxon>
        <taxon>Tremellomycetes</taxon>
        <taxon>Filobasidiales</taxon>
        <taxon>Filobasidiaceae</taxon>
        <taxon>Naganishia</taxon>
    </lineage>
</organism>
<protein>
    <submittedName>
        <fullName evidence="1">Uncharacterized protein</fullName>
    </submittedName>
</protein>
<dbReference type="EMBL" id="JASBWS010000031">
    <property type="protein sequence ID" value="KAJ9108500.1"/>
    <property type="molecule type" value="Genomic_DNA"/>
</dbReference>
<reference evidence="1" key="1">
    <citation type="submission" date="2023-04" db="EMBL/GenBank/DDBJ databases">
        <title>Draft Genome sequencing of Naganishia species isolated from polar environments using Oxford Nanopore Technology.</title>
        <authorList>
            <person name="Leo P."/>
            <person name="Venkateswaran K."/>
        </authorList>
    </citation>
    <scope>NUCLEOTIDE SEQUENCE</scope>
    <source>
        <strain evidence="1">MNA-CCFEE 5262</strain>
    </source>
</reference>
<evidence type="ECO:0000313" key="2">
    <source>
        <dbReference type="Proteomes" id="UP001230649"/>
    </source>
</evidence>
<name>A0ACC2WAZ4_9TREE</name>
<accession>A0ACC2WAZ4</accession>
<proteinExistence type="predicted"/>
<dbReference type="Proteomes" id="UP001230649">
    <property type="component" value="Unassembled WGS sequence"/>
</dbReference>
<comment type="caution">
    <text evidence="1">The sequence shown here is derived from an EMBL/GenBank/DDBJ whole genome shotgun (WGS) entry which is preliminary data.</text>
</comment>